<evidence type="ECO:0000256" key="3">
    <source>
        <dbReference type="ARBA" id="ARBA00022475"/>
    </source>
</evidence>
<dbReference type="InterPro" id="IPR000829">
    <property type="entry name" value="DAGK"/>
</dbReference>
<feature type="transmembrane region" description="Helical" evidence="19">
    <location>
        <begin position="33"/>
        <end position="53"/>
    </location>
</feature>
<comment type="similarity">
    <text evidence="2">Belongs to the bacterial diacylglycerol kinase family.</text>
</comment>
<sequence length="133" mass="14152">MAPPAGDRPARPRRWRDKFAEAADGVWLGVRGQSSFCVHFFFAILAGAALIILDCDRHDWCFVAGCIGLVTCTELVNSAIETLFRGLDPAARDRVYPCLHMAAGAVLVASGTAVVIGGIVFGRRLLVLAGSHG</sequence>
<evidence type="ECO:0000313" key="20">
    <source>
        <dbReference type="EMBL" id="OWK47363.1"/>
    </source>
</evidence>
<evidence type="ECO:0000256" key="15">
    <source>
        <dbReference type="PIRSR" id="PIRSR600829-1"/>
    </source>
</evidence>
<evidence type="ECO:0000256" key="16">
    <source>
        <dbReference type="PIRSR" id="PIRSR600829-2"/>
    </source>
</evidence>
<dbReference type="Gene3D" id="1.10.287.3610">
    <property type="match status" value="1"/>
</dbReference>
<feature type="transmembrane region" description="Helical" evidence="19">
    <location>
        <begin position="100"/>
        <end position="121"/>
    </location>
</feature>
<evidence type="ECO:0000256" key="14">
    <source>
        <dbReference type="ARBA" id="ARBA00023264"/>
    </source>
</evidence>
<evidence type="ECO:0000256" key="7">
    <source>
        <dbReference type="ARBA" id="ARBA00022741"/>
    </source>
</evidence>
<name>A0A225E294_9BACT</name>
<feature type="binding site" evidence="16">
    <location>
        <position position="74"/>
    </location>
    <ligand>
        <name>substrate</name>
    </ligand>
</feature>
<dbReference type="Pfam" id="PF01219">
    <property type="entry name" value="DAGK_prokar"/>
    <property type="match status" value="1"/>
</dbReference>
<evidence type="ECO:0000256" key="4">
    <source>
        <dbReference type="ARBA" id="ARBA00022516"/>
    </source>
</evidence>
<keyword evidence="9 17" id="KW-0067">ATP-binding</keyword>
<evidence type="ECO:0000256" key="6">
    <source>
        <dbReference type="ARBA" id="ARBA00022692"/>
    </source>
</evidence>
<feature type="binding site" evidence="18">
    <location>
        <position position="81"/>
    </location>
    <ligand>
        <name>a divalent metal cation</name>
        <dbReference type="ChEBI" id="CHEBI:60240"/>
    </ligand>
</feature>
<dbReference type="GO" id="GO:0005524">
    <property type="term" value="F:ATP binding"/>
    <property type="evidence" value="ECO:0007669"/>
    <property type="project" value="UniProtKB-KW"/>
</dbReference>
<comment type="caution">
    <text evidence="20">The sequence shown here is derived from an EMBL/GenBank/DDBJ whole genome shotgun (WGS) entry which is preliminary data.</text>
</comment>
<dbReference type="InterPro" id="IPR036945">
    <property type="entry name" value="DAGK_sf"/>
</dbReference>
<keyword evidence="8 20" id="KW-0418">Kinase</keyword>
<evidence type="ECO:0000256" key="11">
    <source>
        <dbReference type="ARBA" id="ARBA00023098"/>
    </source>
</evidence>
<evidence type="ECO:0000256" key="1">
    <source>
        <dbReference type="ARBA" id="ARBA00004651"/>
    </source>
</evidence>
<keyword evidence="7 17" id="KW-0547">Nucleotide-binding</keyword>
<evidence type="ECO:0000256" key="8">
    <source>
        <dbReference type="ARBA" id="ARBA00022777"/>
    </source>
</evidence>
<organism evidence="20 21">
    <name type="scientific">Fimbriiglobus ruber</name>
    <dbReference type="NCBI Taxonomy" id="1908690"/>
    <lineage>
        <taxon>Bacteria</taxon>
        <taxon>Pseudomonadati</taxon>
        <taxon>Planctomycetota</taxon>
        <taxon>Planctomycetia</taxon>
        <taxon>Gemmatales</taxon>
        <taxon>Gemmataceae</taxon>
        <taxon>Fimbriiglobus</taxon>
    </lineage>
</organism>
<dbReference type="PANTHER" id="PTHR34299">
    <property type="entry name" value="DIACYLGLYCEROL KINASE"/>
    <property type="match status" value="1"/>
</dbReference>
<keyword evidence="18" id="KW-0479">Metal-binding</keyword>
<dbReference type="Proteomes" id="UP000214646">
    <property type="component" value="Unassembled WGS sequence"/>
</dbReference>
<dbReference type="EMBL" id="NIDE01000001">
    <property type="protein sequence ID" value="OWK47363.1"/>
    <property type="molecule type" value="Genomic_DNA"/>
</dbReference>
<evidence type="ECO:0000256" key="18">
    <source>
        <dbReference type="PIRSR" id="PIRSR600829-4"/>
    </source>
</evidence>
<dbReference type="CDD" id="cd14263">
    <property type="entry name" value="DAGK_IM_like"/>
    <property type="match status" value="1"/>
</dbReference>
<evidence type="ECO:0000256" key="2">
    <source>
        <dbReference type="ARBA" id="ARBA00005967"/>
    </source>
</evidence>
<comment type="cofactor">
    <cofactor evidence="18">
        <name>Mg(2+)</name>
        <dbReference type="ChEBI" id="CHEBI:18420"/>
    </cofactor>
    <text evidence="18">Mn(2+), Zn(2+), Cd(2+) and Co(2+) support activity to lesser extents.</text>
</comment>
<keyword evidence="14" id="KW-1208">Phospholipid metabolism</keyword>
<keyword evidence="5" id="KW-0808">Transferase</keyword>
<evidence type="ECO:0000256" key="5">
    <source>
        <dbReference type="ARBA" id="ARBA00022679"/>
    </source>
</evidence>
<keyword evidence="4" id="KW-0444">Lipid biosynthesis</keyword>
<dbReference type="GO" id="GO:0046872">
    <property type="term" value="F:metal ion binding"/>
    <property type="evidence" value="ECO:0007669"/>
    <property type="project" value="UniProtKB-KW"/>
</dbReference>
<dbReference type="RefSeq" id="WP_161967204.1">
    <property type="nucleotide sequence ID" value="NZ_NIDE01000001.1"/>
</dbReference>
<evidence type="ECO:0000256" key="13">
    <source>
        <dbReference type="ARBA" id="ARBA00023209"/>
    </source>
</evidence>
<dbReference type="PANTHER" id="PTHR34299:SF1">
    <property type="entry name" value="DIACYLGLYCEROL KINASE"/>
    <property type="match status" value="1"/>
</dbReference>
<gene>
    <name evidence="20" type="ORF">FRUB_01062</name>
</gene>
<keyword evidence="11" id="KW-0443">Lipid metabolism</keyword>
<keyword evidence="12 19" id="KW-0472">Membrane</keyword>
<dbReference type="GO" id="GO:0005886">
    <property type="term" value="C:plasma membrane"/>
    <property type="evidence" value="ECO:0007669"/>
    <property type="project" value="UniProtKB-SubCell"/>
</dbReference>
<accession>A0A225E294</accession>
<reference evidence="21" key="1">
    <citation type="submission" date="2017-06" db="EMBL/GenBank/DDBJ databases">
        <title>Genome analysis of Fimbriiglobus ruber SP5, the first member of the order Planctomycetales with confirmed chitinolytic capability.</title>
        <authorList>
            <person name="Ravin N.V."/>
            <person name="Rakitin A.L."/>
            <person name="Ivanova A.A."/>
            <person name="Beletsky A.V."/>
            <person name="Kulichevskaya I.S."/>
            <person name="Mardanov A.V."/>
            <person name="Dedysh S.N."/>
        </authorList>
    </citation>
    <scope>NUCLEOTIDE SEQUENCE [LARGE SCALE GENOMIC DNA]</scope>
    <source>
        <strain evidence="21">SP5</strain>
    </source>
</reference>
<evidence type="ECO:0000256" key="10">
    <source>
        <dbReference type="ARBA" id="ARBA00022989"/>
    </source>
</evidence>
<proteinExistence type="inferred from homology"/>
<keyword evidence="10 19" id="KW-1133">Transmembrane helix</keyword>
<evidence type="ECO:0000313" key="21">
    <source>
        <dbReference type="Proteomes" id="UP000214646"/>
    </source>
</evidence>
<dbReference type="GO" id="GO:0008654">
    <property type="term" value="P:phospholipid biosynthetic process"/>
    <property type="evidence" value="ECO:0007669"/>
    <property type="project" value="UniProtKB-KW"/>
</dbReference>
<keyword evidence="21" id="KW-1185">Reference proteome</keyword>
<dbReference type="GO" id="GO:0016301">
    <property type="term" value="F:kinase activity"/>
    <property type="evidence" value="ECO:0007669"/>
    <property type="project" value="UniProtKB-KW"/>
</dbReference>
<feature type="transmembrane region" description="Helical" evidence="19">
    <location>
        <begin position="60"/>
        <end position="80"/>
    </location>
</feature>
<feature type="binding site" evidence="17">
    <location>
        <position position="81"/>
    </location>
    <ligand>
        <name>ATP</name>
        <dbReference type="ChEBI" id="CHEBI:30616"/>
    </ligand>
</feature>
<evidence type="ECO:0000256" key="12">
    <source>
        <dbReference type="ARBA" id="ARBA00023136"/>
    </source>
</evidence>
<dbReference type="OrthoDB" id="285022at2"/>
<keyword evidence="3" id="KW-1003">Cell membrane</keyword>
<evidence type="ECO:0000256" key="17">
    <source>
        <dbReference type="PIRSR" id="PIRSR600829-3"/>
    </source>
</evidence>
<protein>
    <submittedName>
        <fullName evidence="20">Diacylglycerol kinase</fullName>
    </submittedName>
</protein>
<evidence type="ECO:0000256" key="9">
    <source>
        <dbReference type="ARBA" id="ARBA00022840"/>
    </source>
</evidence>
<dbReference type="AlphaFoldDB" id="A0A225E294"/>
<keyword evidence="13" id="KW-0594">Phospholipid biosynthesis</keyword>
<keyword evidence="6 19" id="KW-0812">Transmembrane</keyword>
<feature type="active site" description="Proton acceptor" evidence="15">
    <location>
        <position position="74"/>
    </location>
</feature>
<keyword evidence="18" id="KW-0460">Magnesium</keyword>
<comment type="subcellular location">
    <subcellularLocation>
        <location evidence="1">Cell membrane</location>
        <topology evidence="1">Multi-pass membrane protein</topology>
    </subcellularLocation>
</comment>
<evidence type="ECO:0000256" key="19">
    <source>
        <dbReference type="SAM" id="Phobius"/>
    </source>
</evidence>